<proteinExistence type="predicted"/>
<name>A0A5C6DET8_9BACT</name>
<evidence type="ECO:0000313" key="1">
    <source>
        <dbReference type="EMBL" id="TWU35192.1"/>
    </source>
</evidence>
<dbReference type="EMBL" id="SJPY01000010">
    <property type="protein sequence ID" value="TWU35192.1"/>
    <property type="molecule type" value="Genomic_DNA"/>
</dbReference>
<evidence type="ECO:0000313" key="2">
    <source>
        <dbReference type="Proteomes" id="UP000315471"/>
    </source>
</evidence>
<dbReference type="Proteomes" id="UP000315471">
    <property type="component" value="Unassembled WGS sequence"/>
</dbReference>
<organism evidence="1 2">
    <name type="scientific">Novipirellula aureliae</name>
    <dbReference type="NCBI Taxonomy" id="2527966"/>
    <lineage>
        <taxon>Bacteria</taxon>
        <taxon>Pseudomonadati</taxon>
        <taxon>Planctomycetota</taxon>
        <taxon>Planctomycetia</taxon>
        <taxon>Pirellulales</taxon>
        <taxon>Pirellulaceae</taxon>
        <taxon>Novipirellula</taxon>
    </lineage>
</organism>
<dbReference type="AlphaFoldDB" id="A0A5C6DET8"/>
<keyword evidence="2" id="KW-1185">Reference proteome</keyword>
<sequence>MAETTKAVTIPAKSQDDVFRRLVPETYYGDANDRSPPIVAEAIVTHPDETRTRILVREGGKNPAVVSVDGIHYFYAKNESDVFAGATEIIRLVREIAYEQQTKK</sequence>
<comment type="caution">
    <text evidence="1">The sequence shown here is derived from an EMBL/GenBank/DDBJ whole genome shotgun (WGS) entry which is preliminary data.</text>
</comment>
<accession>A0A5C6DET8</accession>
<reference evidence="1 2" key="1">
    <citation type="submission" date="2019-02" db="EMBL/GenBank/DDBJ databases">
        <title>Deep-cultivation of Planctomycetes and their phenomic and genomic characterization uncovers novel biology.</title>
        <authorList>
            <person name="Wiegand S."/>
            <person name="Jogler M."/>
            <person name="Boedeker C."/>
            <person name="Pinto D."/>
            <person name="Vollmers J."/>
            <person name="Rivas-Marin E."/>
            <person name="Kohn T."/>
            <person name="Peeters S.H."/>
            <person name="Heuer A."/>
            <person name="Rast P."/>
            <person name="Oberbeckmann S."/>
            <person name="Bunk B."/>
            <person name="Jeske O."/>
            <person name="Meyerdierks A."/>
            <person name="Storesund J.E."/>
            <person name="Kallscheuer N."/>
            <person name="Luecker S."/>
            <person name="Lage O.M."/>
            <person name="Pohl T."/>
            <person name="Merkel B.J."/>
            <person name="Hornburger P."/>
            <person name="Mueller R.-W."/>
            <person name="Bruemmer F."/>
            <person name="Labrenz M."/>
            <person name="Spormann A.M."/>
            <person name="Op Den Camp H."/>
            <person name="Overmann J."/>
            <person name="Amann R."/>
            <person name="Jetten M.S.M."/>
            <person name="Mascher T."/>
            <person name="Medema M.H."/>
            <person name="Devos D.P."/>
            <person name="Kaster A.-K."/>
            <person name="Ovreas L."/>
            <person name="Rohde M."/>
            <person name="Galperin M.Y."/>
            <person name="Jogler C."/>
        </authorList>
    </citation>
    <scope>NUCLEOTIDE SEQUENCE [LARGE SCALE GENOMIC DNA]</scope>
    <source>
        <strain evidence="1 2">Q31b</strain>
    </source>
</reference>
<gene>
    <name evidence="1" type="ORF">Q31b_52880</name>
</gene>
<protein>
    <submittedName>
        <fullName evidence="1">Uncharacterized protein</fullName>
    </submittedName>
</protein>